<dbReference type="Proteomes" id="UP000775872">
    <property type="component" value="Unassembled WGS sequence"/>
</dbReference>
<protein>
    <recommendedName>
        <fullName evidence="7">Amino acid permease/ SLC12A domain-containing protein</fullName>
    </recommendedName>
</protein>
<evidence type="ECO:0000256" key="2">
    <source>
        <dbReference type="ARBA" id="ARBA00022692"/>
    </source>
</evidence>
<dbReference type="PANTHER" id="PTHR43341:SF38">
    <property type="entry name" value="PROLINE TRANSPORTER (EUROFUNG)"/>
    <property type="match status" value="1"/>
</dbReference>
<dbReference type="InterPro" id="IPR050524">
    <property type="entry name" value="APC_YAT"/>
</dbReference>
<comment type="caution">
    <text evidence="8">The sequence shown here is derived from an EMBL/GenBank/DDBJ whole genome shotgun (WGS) entry which is preliminary data.</text>
</comment>
<feature type="transmembrane region" description="Helical" evidence="6">
    <location>
        <begin position="64"/>
        <end position="87"/>
    </location>
</feature>
<evidence type="ECO:0000313" key="9">
    <source>
        <dbReference type="Proteomes" id="UP000775872"/>
    </source>
</evidence>
<accession>A0A9N9WA35</accession>
<dbReference type="AlphaFoldDB" id="A0A9N9WA35"/>
<dbReference type="PANTHER" id="PTHR43341">
    <property type="entry name" value="AMINO ACID PERMEASE"/>
    <property type="match status" value="1"/>
</dbReference>
<evidence type="ECO:0000256" key="6">
    <source>
        <dbReference type="SAM" id="Phobius"/>
    </source>
</evidence>
<evidence type="ECO:0000256" key="5">
    <source>
        <dbReference type="SAM" id="MobiDB-lite"/>
    </source>
</evidence>
<feature type="transmembrane region" description="Helical" evidence="6">
    <location>
        <begin position="37"/>
        <end position="58"/>
    </location>
</feature>
<name>A0A9N9WA35_9HYPO</name>
<dbReference type="InterPro" id="IPR004841">
    <property type="entry name" value="AA-permease/SLC12A_dom"/>
</dbReference>
<reference evidence="8" key="1">
    <citation type="submission" date="2021-10" db="EMBL/GenBank/DDBJ databases">
        <authorList>
            <person name="Piombo E."/>
        </authorList>
    </citation>
    <scope>NUCLEOTIDE SEQUENCE</scope>
</reference>
<evidence type="ECO:0000259" key="7">
    <source>
        <dbReference type="Pfam" id="PF00324"/>
    </source>
</evidence>
<sequence>MIQRSEEPSSVEKPFSTGADMDKNSTHRNIKSRHTQMLAIGGTIGTGLFVGIGQALAISGPLNIFLAYTVICCFVYGVMTATCEVNTYMPLPGSSMASYGTRYVSKSLGFAMGWLYWYSFGILFAYEITAAALVINY</sequence>
<gene>
    <name evidence="8" type="ORF">CSOL1703_00012526</name>
</gene>
<dbReference type="GO" id="GO:0015171">
    <property type="term" value="F:amino acid transmembrane transporter activity"/>
    <property type="evidence" value="ECO:0007669"/>
    <property type="project" value="TreeGrafter"/>
</dbReference>
<feature type="region of interest" description="Disordered" evidence="5">
    <location>
        <begin position="1"/>
        <end position="26"/>
    </location>
</feature>
<evidence type="ECO:0000256" key="1">
    <source>
        <dbReference type="ARBA" id="ARBA00004141"/>
    </source>
</evidence>
<feature type="transmembrane region" description="Helical" evidence="6">
    <location>
        <begin position="108"/>
        <end position="135"/>
    </location>
</feature>
<dbReference type="Pfam" id="PF00324">
    <property type="entry name" value="AA_permease"/>
    <property type="match status" value="1"/>
</dbReference>
<dbReference type="EMBL" id="CABFOC020000013">
    <property type="protein sequence ID" value="CAH0045894.1"/>
    <property type="molecule type" value="Genomic_DNA"/>
</dbReference>
<dbReference type="OrthoDB" id="3900342at2759"/>
<keyword evidence="2 6" id="KW-0812">Transmembrane</keyword>
<evidence type="ECO:0000313" key="8">
    <source>
        <dbReference type="EMBL" id="CAH0045894.1"/>
    </source>
</evidence>
<feature type="domain" description="Amino acid permease/ SLC12A" evidence="7">
    <location>
        <begin position="34"/>
        <end position="137"/>
    </location>
</feature>
<keyword evidence="9" id="KW-1185">Reference proteome</keyword>
<comment type="subcellular location">
    <subcellularLocation>
        <location evidence="1">Membrane</location>
        <topology evidence="1">Multi-pass membrane protein</topology>
    </subcellularLocation>
</comment>
<dbReference type="GO" id="GO:0016020">
    <property type="term" value="C:membrane"/>
    <property type="evidence" value="ECO:0007669"/>
    <property type="project" value="UniProtKB-SubCell"/>
</dbReference>
<keyword evidence="3 6" id="KW-1133">Transmembrane helix</keyword>
<proteinExistence type="predicted"/>
<dbReference type="Gene3D" id="1.20.1740.10">
    <property type="entry name" value="Amino acid/polyamine transporter I"/>
    <property type="match status" value="1"/>
</dbReference>
<organism evidence="8 9">
    <name type="scientific">Clonostachys solani</name>
    <dbReference type="NCBI Taxonomy" id="160281"/>
    <lineage>
        <taxon>Eukaryota</taxon>
        <taxon>Fungi</taxon>
        <taxon>Dikarya</taxon>
        <taxon>Ascomycota</taxon>
        <taxon>Pezizomycotina</taxon>
        <taxon>Sordariomycetes</taxon>
        <taxon>Hypocreomycetidae</taxon>
        <taxon>Hypocreales</taxon>
        <taxon>Bionectriaceae</taxon>
        <taxon>Clonostachys</taxon>
    </lineage>
</organism>
<keyword evidence="4 6" id="KW-0472">Membrane</keyword>
<evidence type="ECO:0000256" key="4">
    <source>
        <dbReference type="ARBA" id="ARBA00023136"/>
    </source>
</evidence>
<evidence type="ECO:0000256" key="3">
    <source>
        <dbReference type="ARBA" id="ARBA00022989"/>
    </source>
</evidence>